<evidence type="ECO:0000313" key="2">
    <source>
        <dbReference type="Proteomes" id="UP000814140"/>
    </source>
</evidence>
<gene>
    <name evidence="1" type="ORF">BV25DRAFT_1871228</name>
</gene>
<dbReference type="Proteomes" id="UP000814140">
    <property type="component" value="Unassembled WGS sequence"/>
</dbReference>
<comment type="caution">
    <text evidence="1">The sequence shown here is derived from an EMBL/GenBank/DDBJ whole genome shotgun (WGS) entry which is preliminary data.</text>
</comment>
<sequence length="361" mass="39202">MSKPVVIPPLTQKGHAAHCNRCLAGLPASLLDLDGSRMAISFYCLGTLDITGLVDQKITDTDRESWKEWIWDQQAGGVYGSGFRPGPFMTTTENQPSQHLATYSNDYSTPHIIMTYCALLSLAILRDDFTKLDRKGLLQFLRSCQGADGSFSTIPGAGDGDLRMTYCAFAISALLNDWSGIDAPRAFAYLRRCRTYEGGYGQSPTCEAIGGPTYCALASVYLAPPHLAMPLTPAERKQTTRWLLQTQNETGGLSGRTGKLADACYCFWCSASLDILGDRALLNTPAMAAFLASCQFNFGGIAKAPGTTPDPYHTYLSLAAVAIAPPETEDGSWRLQPLNTLINATTDTVKWAKEHIPARAY</sequence>
<keyword evidence="2" id="KW-1185">Reference proteome</keyword>
<reference evidence="1" key="2">
    <citation type="journal article" date="2022" name="New Phytol.">
        <title>Evolutionary transition to the ectomycorrhizal habit in the genomes of a hyperdiverse lineage of mushroom-forming fungi.</title>
        <authorList>
            <person name="Looney B."/>
            <person name="Miyauchi S."/>
            <person name="Morin E."/>
            <person name="Drula E."/>
            <person name="Courty P.E."/>
            <person name="Kohler A."/>
            <person name="Kuo A."/>
            <person name="LaButti K."/>
            <person name="Pangilinan J."/>
            <person name="Lipzen A."/>
            <person name="Riley R."/>
            <person name="Andreopoulos W."/>
            <person name="He G."/>
            <person name="Johnson J."/>
            <person name="Nolan M."/>
            <person name="Tritt A."/>
            <person name="Barry K.W."/>
            <person name="Grigoriev I.V."/>
            <person name="Nagy L.G."/>
            <person name="Hibbett D."/>
            <person name="Henrissat B."/>
            <person name="Matheny P.B."/>
            <person name="Labbe J."/>
            <person name="Martin F.M."/>
        </authorList>
    </citation>
    <scope>NUCLEOTIDE SEQUENCE</scope>
    <source>
        <strain evidence="1">HHB10654</strain>
    </source>
</reference>
<evidence type="ECO:0000313" key="1">
    <source>
        <dbReference type="EMBL" id="KAI0060411.1"/>
    </source>
</evidence>
<name>A0ACB8SXJ6_9AGAM</name>
<protein>
    <submittedName>
        <fullName evidence="1">Terpenoid cyclases/Protein prenyltransferase</fullName>
    </submittedName>
</protein>
<proteinExistence type="predicted"/>
<reference evidence="1" key="1">
    <citation type="submission" date="2021-03" db="EMBL/GenBank/DDBJ databases">
        <authorList>
            <consortium name="DOE Joint Genome Institute"/>
            <person name="Ahrendt S."/>
            <person name="Looney B.P."/>
            <person name="Miyauchi S."/>
            <person name="Morin E."/>
            <person name="Drula E."/>
            <person name="Courty P.E."/>
            <person name="Chicoki N."/>
            <person name="Fauchery L."/>
            <person name="Kohler A."/>
            <person name="Kuo A."/>
            <person name="Labutti K."/>
            <person name="Pangilinan J."/>
            <person name="Lipzen A."/>
            <person name="Riley R."/>
            <person name="Andreopoulos W."/>
            <person name="He G."/>
            <person name="Johnson J."/>
            <person name="Barry K.W."/>
            <person name="Grigoriev I.V."/>
            <person name="Nagy L."/>
            <person name="Hibbett D."/>
            <person name="Henrissat B."/>
            <person name="Matheny P.B."/>
            <person name="Labbe J."/>
            <person name="Martin F."/>
        </authorList>
    </citation>
    <scope>NUCLEOTIDE SEQUENCE</scope>
    <source>
        <strain evidence="1">HHB10654</strain>
    </source>
</reference>
<dbReference type="EMBL" id="MU277219">
    <property type="protein sequence ID" value="KAI0060411.1"/>
    <property type="molecule type" value="Genomic_DNA"/>
</dbReference>
<accession>A0ACB8SXJ6</accession>
<organism evidence="1 2">
    <name type="scientific">Artomyces pyxidatus</name>
    <dbReference type="NCBI Taxonomy" id="48021"/>
    <lineage>
        <taxon>Eukaryota</taxon>
        <taxon>Fungi</taxon>
        <taxon>Dikarya</taxon>
        <taxon>Basidiomycota</taxon>
        <taxon>Agaricomycotina</taxon>
        <taxon>Agaricomycetes</taxon>
        <taxon>Russulales</taxon>
        <taxon>Auriscalpiaceae</taxon>
        <taxon>Artomyces</taxon>
    </lineage>
</organism>